<dbReference type="GO" id="GO:0004674">
    <property type="term" value="F:protein serine/threonine kinase activity"/>
    <property type="evidence" value="ECO:0007669"/>
    <property type="project" value="UniProtKB-EC"/>
</dbReference>
<keyword evidence="4" id="KW-0808">Transferase</keyword>
<dbReference type="AlphaFoldDB" id="A0A645C110"/>
<dbReference type="Gene3D" id="1.10.510.10">
    <property type="entry name" value="Transferase(Phosphotransferase) domain 1"/>
    <property type="match status" value="1"/>
</dbReference>
<evidence type="ECO:0000313" key="4">
    <source>
        <dbReference type="EMBL" id="MPM71302.1"/>
    </source>
</evidence>
<dbReference type="SMART" id="SM00740">
    <property type="entry name" value="PASTA"/>
    <property type="match status" value="3"/>
</dbReference>
<feature type="domain" description="PASTA" evidence="3">
    <location>
        <begin position="234"/>
        <end position="302"/>
    </location>
</feature>
<gene>
    <name evidence="4" type="primary">prkC_9</name>
    <name evidence="4" type="ORF">SDC9_118266</name>
</gene>
<protein>
    <submittedName>
        <fullName evidence="4">Serine/threonine-protein kinase PrkC</fullName>
        <ecNumber evidence="4">2.7.11.1</ecNumber>
    </submittedName>
</protein>
<evidence type="ECO:0000256" key="1">
    <source>
        <dbReference type="SAM" id="MobiDB-lite"/>
    </source>
</evidence>
<name>A0A645C110_9ZZZZ</name>
<dbReference type="SUPFAM" id="SSF56112">
    <property type="entry name" value="Protein kinase-like (PK-like)"/>
    <property type="match status" value="1"/>
</dbReference>
<feature type="compositionally biased region" description="Low complexity" evidence="1">
    <location>
        <begin position="376"/>
        <end position="392"/>
    </location>
</feature>
<dbReference type="InterPro" id="IPR011009">
    <property type="entry name" value="Kinase-like_dom_sf"/>
</dbReference>
<evidence type="ECO:0000256" key="2">
    <source>
        <dbReference type="SAM" id="Phobius"/>
    </source>
</evidence>
<accession>A0A645C110</accession>
<keyword evidence="2" id="KW-1133">Transmembrane helix</keyword>
<feature type="region of interest" description="Disordered" evidence="1">
    <location>
        <begin position="100"/>
        <end position="123"/>
    </location>
</feature>
<feature type="transmembrane region" description="Helical" evidence="2">
    <location>
        <begin position="133"/>
        <end position="154"/>
    </location>
</feature>
<dbReference type="PROSITE" id="PS51178">
    <property type="entry name" value="PASTA"/>
    <property type="match status" value="3"/>
</dbReference>
<dbReference type="EC" id="2.7.11.1" evidence="4"/>
<feature type="domain" description="PASTA" evidence="3">
    <location>
        <begin position="305"/>
        <end position="371"/>
    </location>
</feature>
<comment type="caution">
    <text evidence="4">The sequence shown here is derived from an EMBL/GenBank/DDBJ whole genome shotgun (WGS) entry which is preliminary data.</text>
</comment>
<keyword evidence="2" id="KW-0472">Membrane</keyword>
<keyword evidence="4" id="KW-0418">Kinase</keyword>
<sequence>MLTGRLPFEGESPVSVAIQHISSIPLSPRELNPEIPEALESITLKAMASNVDQRYASADAMLTDLEEFRKNPNINFDYSSADLFSTGGMDEPTQVRAVSSISNRWGQGTDPKRRNGGEGKNGYYDDNGSGSHFSLPIAIGAIAIFIIGLGYFLWVSFFSGIVSSVPEHQVPSLLGSTIEEVNSNKDITDVFTIQKGGEAYSGEYAAGKIMSQDPESGKTVKGTNITITVTVSKGPEYISMPDVTNQPYTQAKLTLESMGLKVGETPEYEASKDITKNYVISSTPSVGAQLSQGDEVTLVVSLGPVANKVPVLSFVDQTIEWARETLKTLNLTEGSVIPIESDKPAGTIIYQSIPAGTEVDVGTAISFQVSKGPGGDTSPSPDTSATPTPDTTVHTKKITVNLPDNVESVRVRVDVDGVVKFNNVVYPGSTGNVIYPPVDGSGVQTVSVYFDDVFQYSNEVDFSK</sequence>
<feature type="domain" description="PASTA" evidence="3">
    <location>
        <begin position="164"/>
        <end position="233"/>
    </location>
</feature>
<dbReference type="EMBL" id="VSSQ01024020">
    <property type="protein sequence ID" value="MPM71302.1"/>
    <property type="molecule type" value="Genomic_DNA"/>
</dbReference>
<proteinExistence type="predicted"/>
<keyword evidence="2" id="KW-0812">Transmembrane</keyword>
<reference evidence="4" key="1">
    <citation type="submission" date="2019-08" db="EMBL/GenBank/DDBJ databases">
        <authorList>
            <person name="Kucharzyk K."/>
            <person name="Murdoch R.W."/>
            <person name="Higgins S."/>
            <person name="Loffler F."/>
        </authorList>
    </citation>
    <scope>NUCLEOTIDE SEQUENCE</scope>
</reference>
<dbReference type="CDD" id="cd06577">
    <property type="entry name" value="PASTA_pknB"/>
    <property type="match status" value="3"/>
</dbReference>
<dbReference type="Gene3D" id="3.30.10.20">
    <property type="match status" value="3"/>
</dbReference>
<organism evidence="4">
    <name type="scientific">bioreactor metagenome</name>
    <dbReference type="NCBI Taxonomy" id="1076179"/>
    <lineage>
        <taxon>unclassified sequences</taxon>
        <taxon>metagenomes</taxon>
        <taxon>ecological metagenomes</taxon>
    </lineage>
</organism>
<evidence type="ECO:0000259" key="3">
    <source>
        <dbReference type="PROSITE" id="PS51178"/>
    </source>
</evidence>
<dbReference type="InterPro" id="IPR005543">
    <property type="entry name" value="PASTA_dom"/>
</dbReference>
<dbReference type="Pfam" id="PF03793">
    <property type="entry name" value="PASTA"/>
    <property type="match status" value="3"/>
</dbReference>
<feature type="region of interest" description="Disordered" evidence="1">
    <location>
        <begin position="369"/>
        <end position="392"/>
    </location>
</feature>